<dbReference type="PANTHER" id="PTHR47505">
    <property type="entry name" value="DNA UTILIZATION PROTEIN YHGH"/>
    <property type="match status" value="1"/>
</dbReference>
<name>A0A6I3KW15_9NOCA</name>
<dbReference type="SUPFAM" id="SSF53271">
    <property type="entry name" value="PRTase-like"/>
    <property type="match status" value="1"/>
</dbReference>
<evidence type="ECO:0000313" key="3">
    <source>
        <dbReference type="Proteomes" id="UP000432464"/>
    </source>
</evidence>
<sequence length="214" mass="22716">MGELLDLILPRACGGCGRAGTGWCADCADALSGPPIRIRPRADPGVPCWALAPYAGAPRRAVLAVKEQCRRDLARPLGAGLARGLDHLRDTARPLVLVPAPSRGAAARRRGGDPVVRAADVAASWLPDCRLVRMLRMRPGVRDSVGLGHRDRQHNLHGRIIVSTTCPPDVLFPANAEVVVIDDVLTTGVTMRESVRALTDAHVMVRAALVTCAA</sequence>
<gene>
    <name evidence="2" type="ORF">GLP40_08190</name>
</gene>
<reference evidence="2 3" key="1">
    <citation type="submission" date="2019-11" db="EMBL/GenBank/DDBJ databases">
        <title>Nocardia sp. nov. CT2-14 isolated from soil.</title>
        <authorList>
            <person name="Kanchanasin P."/>
            <person name="Tanasupawat S."/>
            <person name="Yuki M."/>
            <person name="Kudo T."/>
        </authorList>
    </citation>
    <scope>NUCLEOTIDE SEQUENCE [LARGE SCALE GENOMIC DNA]</scope>
    <source>
        <strain evidence="2 3">CT2-14</strain>
    </source>
</reference>
<organism evidence="2 3">
    <name type="scientific">Nocardia aurantiaca</name>
    <dbReference type="NCBI Taxonomy" id="2675850"/>
    <lineage>
        <taxon>Bacteria</taxon>
        <taxon>Bacillati</taxon>
        <taxon>Actinomycetota</taxon>
        <taxon>Actinomycetes</taxon>
        <taxon>Mycobacteriales</taxon>
        <taxon>Nocardiaceae</taxon>
        <taxon>Nocardia</taxon>
    </lineage>
</organism>
<comment type="caution">
    <text evidence="2">The sequence shown here is derived from an EMBL/GenBank/DDBJ whole genome shotgun (WGS) entry which is preliminary data.</text>
</comment>
<keyword evidence="3" id="KW-1185">Reference proteome</keyword>
<dbReference type="CDD" id="cd06223">
    <property type="entry name" value="PRTases_typeI"/>
    <property type="match status" value="1"/>
</dbReference>
<comment type="similarity">
    <text evidence="1">Belongs to the ComF/GntX family.</text>
</comment>
<dbReference type="InterPro" id="IPR029057">
    <property type="entry name" value="PRTase-like"/>
</dbReference>
<dbReference type="InterPro" id="IPR000836">
    <property type="entry name" value="PRTase_dom"/>
</dbReference>
<proteinExistence type="inferred from homology"/>
<protein>
    <submittedName>
        <fullName evidence="2">ComF family protein</fullName>
    </submittedName>
</protein>
<dbReference type="Gene3D" id="3.40.50.2020">
    <property type="match status" value="1"/>
</dbReference>
<evidence type="ECO:0000313" key="2">
    <source>
        <dbReference type="EMBL" id="MTE12750.1"/>
    </source>
</evidence>
<dbReference type="EMBL" id="WMBB01000003">
    <property type="protein sequence ID" value="MTE12750.1"/>
    <property type="molecule type" value="Genomic_DNA"/>
</dbReference>
<dbReference type="PANTHER" id="PTHR47505:SF1">
    <property type="entry name" value="DNA UTILIZATION PROTEIN YHGH"/>
    <property type="match status" value="1"/>
</dbReference>
<dbReference type="InterPro" id="IPR051910">
    <property type="entry name" value="ComF/GntX_DNA_util-trans"/>
</dbReference>
<accession>A0A6I3KW15</accession>
<dbReference type="Proteomes" id="UP000432464">
    <property type="component" value="Unassembled WGS sequence"/>
</dbReference>
<evidence type="ECO:0000256" key="1">
    <source>
        <dbReference type="ARBA" id="ARBA00008007"/>
    </source>
</evidence>
<dbReference type="RefSeq" id="WP_154787193.1">
    <property type="nucleotide sequence ID" value="NZ_WMBB01000003.1"/>
</dbReference>
<dbReference type="AlphaFoldDB" id="A0A6I3KW15"/>